<evidence type="ECO:0000256" key="2">
    <source>
        <dbReference type="ARBA" id="ARBA00010323"/>
    </source>
</evidence>
<feature type="transmembrane region" description="Helical" evidence="8">
    <location>
        <begin position="30"/>
        <end position="47"/>
    </location>
</feature>
<dbReference type="InterPro" id="IPR024194">
    <property type="entry name" value="Ac/AlaTfrase_AlgI/DltB"/>
</dbReference>
<proteinExistence type="inferred from homology"/>
<dbReference type="PIRSF" id="PIRSF016636">
    <property type="entry name" value="AlgI_DltB"/>
    <property type="match status" value="1"/>
</dbReference>
<feature type="transmembrane region" description="Helical" evidence="8">
    <location>
        <begin position="127"/>
        <end position="143"/>
    </location>
</feature>
<evidence type="ECO:0000256" key="1">
    <source>
        <dbReference type="ARBA" id="ARBA00004651"/>
    </source>
</evidence>
<feature type="transmembrane region" description="Helical" evidence="8">
    <location>
        <begin position="6"/>
        <end position="23"/>
    </location>
</feature>
<dbReference type="Proteomes" id="UP000183461">
    <property type="component" value="Unassembled WGS sequence"/>
</dbReference>
<dbReference type="InterPro" id="IPR051085">
    <property type="entry name" value="MB_O-acyltransferase"/>
</dbReference>
<feature type="transmembrane region" description="Helical" evidence="8">
    <location>
        <begin position="149"/>
        <end position="167"/>
    </location>
</feature>
<comment type="subcellular location">
    <subcellularLocation>
        <location evidence="1">Cell membrane</location>
        <topology evidence="1">Multi-pass membrane protein</topology>
    </subcellularLocation>
</comment>
<feature type="transmembrane region" description="Helical" evidence="8">
    <location>
        <begin position="215"/>
        <end position="236"/>
    </location>
</feature>
<gene>
    <name evidence="9" type="ORF">SAMN02910280_2451</name>
</gene>
<dbReference type="PIRSF" id="PIRSF500217">
    <property type="entry name" value="AlgI"/>
    <property type="match status" value="1"/>
</dbReference>
<keyword evidence="6 7" id="KW-0472">Membrane</keyword>
<feature type="transmembrane region" description="Helical" evidence="8">
    <location>
        <begin position="176"/>
        <end position="195"/>
    </location>
</feature>
<feature type="transmembrane region" description="Helical" evidence="8">
    <location>
        <begin position="100"/>
        <end position="120"/>
    </location>
</feature>
<keyword evidence="3 7" id="KW-1003">Cell membrane</keyword>
<reference evidence="9 10" key="1">
    <citation type="submission" date="2016-11" db="EMBL/GenBank/DDBJ databases">
        <authorList>
            <person name="Jaros S."/>
            <person name="Januszkiewicz K."/>
            <person name="Wedrychowicz H."/>
        </authorList>
    </citation>
    <scope>NUCLEOTIDE SEQUENCE [LARGE SCALE GENOMIC DNA]</scope>
    <source>
        <strain evidence="9 10">YL228</strain>
    </source>
</reference>
<organism evidence="9 10">
    <name type="scientific">Ruminococcus flavefaciens</name>
    <dbReference type="NCBI Taxonomy" id="1265"/>
    <lineage>
        <taxon>Bacteria</taxon>
        <taxon>Bacillati</taxon>
        <taxon>Bacillota</taxon>
        <taxon>Clostridia</taxon>
        <taxon>Eubacteriales</taxon>
        <taxon>Oscillospiraceae</taxon>
        <taxon>Ruminococcus</taxon>
    </lineage>
</organism>
<comment type="similarity">
    <text evidence="2 7">Belongs to the membrane-bound acyltransferase family.</text>
</comment>
<feature type="transmembrane region" description="Helical" evidence="8">
    <location>
        <begin position="501"/>
        <end position="521"/>
    </location>
</feature>
<evidence type="ECO:0000256" key="6">
    <source>
        <dbReference type="ARBA" id="ARBA00023136"/>
    </source>
</evidence>
<dbReference type="GO" id="GO:0016746">
    <property type="term" value="F:acyltransferase activity"/>
    <property type="evidence" value="ECO:0007669"/>
    <property type="project" value="UniProtKB-KW"/>
</dbReference>
<sequence>MVFSSLEFIFIFLPVFLIAYSASEKKYRNIVLVVSSIIAGYAVFGVLHLTSILNIALYLAAVFWLLFESCTAPEKRYRCDVIIIASAVAGYVLFHDHGLFKPVPVLIFLLTTGFLLAHAYSSTRIEYQNLVIFTGSVLFYSFGVKKPVYILLFLLTVLLNFIVAQFIENSRYVKKLWLFFGIVFNFWWLIFFKYWTFGTENINNIFHQSLTLKNIILPIGISFYTFQNVSYIIDIYRGKAKAEKNLVNYGAYITMFPQLIAGPIVTFDHVAKELKSRTHTIAQVEDGLKTFTIGLGYKVLIANQIGGLWSDISMIGYESISSRLAWLGIFAYSFQLYFDFCGYSLMAIGLGRVMGFELPKNFDHPYMSLTMTEFWRRWHMTLGSWFKDYIYIPLGGNRKGEGRMVFNMLVVWLFTGLWHGASWNFVLWGLVLFIIIMTEKFWTGKTLNRIKPLGHLYMLIIIPVTWLLFAITDFHELGIYFKRLIPFLPQKTFAIMDKDYAFYWTKYWKYFAAALLFSTRIPEAVYKKIKHSILTAILLILVFCAAVYCMYRGMDDPFMYFRF</sequence>
<dbReference type="GO" id="GO:0005886">
    <property type="term" value="C:plasma membrane"/>
    <property type="evidence" value="ECO:0007669"/>
    <property type="project" value="UniProtKB-SubCell"/>
</dbReference>
<dbReference type="EMBL" id="FPIP01000007">
    <property type="protein sequence ID" value="SFW42226.1"/>
    <property type="molecule type" value="Genomic_DNA"/>
</dbReference>
<keyword evidence="7 9" id="KW-0808">Transferase</keyword>
<accession>A0A1K1P362</accession>
<protein>
    <submittedName>
        <fullName evidence="9">Alginate O-acetyltransferase complex protein AlgI</fullName>
    </submittedName>
</protein>
<dbReference type="InterPro" id="IPR004299">
    <property type="entry name" value="MBOAT_fam"/>
</dbReference>
<dbReference type="GO" id="GO:0042121">
    <property type="term" value="P:alginic acid biosynthetic process"/>
    <property type="evidence" value="ECO:0007669"/>
    <property type="project" value="InterPro"/>
</dbReference>
<feature type="transmembrane region" description="Helical" evidence="8">
    <location>
        <begin position="409"/>
        <end position="435"/>
    </location>
</feature>
<feature type="transmembrane region" description="Helical" evidence="8">
    <location>
        <begin position="324"/>
        <end position="350"/>
    </location>
</feature>
<evidence type="ECO:0000256" key="4">
    <source>
        <dbReference type="ARBA" id="ARBA00022692"/>
    </source>
</evidence>
<feature type="transmembrane region" description="Helical" evidence="8">
    <location>
        <begin position="533"/>
        <end position="554"/>
    </location>
</feature>
<dbReference type="PANTHER" id="PTHR13285:SF18">
    <property type="entry name" value="PROTEIN-CYSTEINE N-PALMITOYLTRANSFERASE RASP"/>
    <property type="match status" value="1"/>
</dbReference>
<keyword evidence="7" id="KW-0012">Acyltransferase</keyword>
<evidence type="ECO:0000256" key="5">
    <source>
        <dbReference type="ARBA" id="ARBA00022989"/>
    </source>
</evidence>
<keyword evidence="5 8" id="KW-1133">Transmembrane helix</keyword>
<evidence type="ECO:0000313" key="10">
    <source>
        <dbReference type="Proteomes" id="UP000183461"/>
    </source>
</evidence>
<dbReference type="RefSeq" id="WP_242940121.1">
    <property type="nucleotide sequence ID" value="NZ_FPIP01000007.1"/>
</dbReference>
<dbReference type="InterPro" id="IPR028362">
    <property type="entry name" value="AlgI"/>
</dbReference>
<evidence type="ECO:0000256" key="7">
    <source>
        <dbReference type="PIRNR" id="PIRNR016636"/>
    </source>
</evidence>
<evidence type="ECO:0000256" key="8">
    <source>
        <dbReference type="SAM" id="Phobius"/>
    </source>
</evidence>
<evidence type="ECO:0000313" key="9">
    <source>
        <dbReference type="EMBL" id="SFW42226.1"/>
    </source>
</evidence>
<dbReference type="PANTHER" id="PTHR13285">
    <property type="entry name" value="ACYLTRANSFERASE"/>
    <property type="match status" value="1"/>
</dbReference>
<keyword evidence="4 8" id="KW-0812">Transmembrane</keyword>
<evidence type="ECO:0000256" key="3">
    <source>
        <dbReference type="ARBA" id="ARBA00022475"/>
    </source>
</evidence>
<dbReference type="AlphaFoldDB" id="A0A1K1P362"/>
<feature type="transmembrane region" description="Helical" evidence="8">
    <location>
        <begin position="456"/>
        <end position="481"/>
    </location>
</feature>
<dbReference type="Pfam" id="PF03062">
    <property type="entry name" value="MBOAT"/>
    <property type="match status" value="1"/>
</dbReference>
<name>A0A1K1P362_RUMFL</name>